<dbReference type="Gene3D" id="1.20.1280.50">
    <property type="match status" value="1"/>
</dbReference>
<evidence type="ECO:0000313" key="2">
    <source>
        <dbReference type="EMBL" id="KAF6763603.1"/>
    </source>
</evidence>
<dbReference type="EMBL" id="JACGCI010000005">
    <property type="protein sequence ID" value="KAF6763603.1"/>
    <property type="molecule type" value="Genomic_DNA"/>
</dbReference>
<name>A0A8H6IDQ8_9AGAR</name>
<evidence type="ECO:0000313" key="3">
    <source>
        <dbReference type="Proteomes" id="UP000521943"/>
    </source>
</evidence>
<dbReference type="OrthoDB" id="3053652at2759"/>
<dbReference type="PANTHER" id="PTHR38926">
    <property type="entry name" value="F-BOX DOMAIN CONTAINING PROTEIN, EXPRESSED"/>
    <property type="match status" value="1"/>
</dbReference>
<dbReference type="Gene3D" id="3.80.10.10">
    <property type="entry name" value="Ribonuclease Inhibitor"/>
    <property type="match status" value="1"/>
</dbReference>
<protein>
    <recommendedName>
        <fullName evidence="1">F-box domain-containing protein</fullName>
    </recommendedName>
</protein>
<dbReference type="Pfam" id="PF12937">
    <property type="entry name" value="F-box-like"/>
    <property type="match status" value="1"/>
</dbReference>
<dbReference type="SUPFAM" id="SSF81383">
    <property type="entry name" value="F-box domain"/>
    <property type="match status" value="1"/>
</dbReference>
<dbReference type="Proteomes" id="UP000521943">
    <property type="component" value="Unassembled WGS sequence"/>
</dbReference>
<sequence>MNLVTGIAFPVLAEGLSHNFSILNDGKTATDRVLLDQVEADLTLALCHVRTLKNAKQPVNCLPSEIMAQIFVHFDALQAVRTMQDIRVASTKKIKTMSILTQVCRQWRVIMFSTPSLWNHIHIRSSSADPMAMRSLLLSGNLPLVTYYFCWQDRPGTIAGAPMGDPTFQMMAQNVYRLQKLYLYVDWTSDSAYWKELQQRAPIIQVVQILGVNRRSRNSTSLPGDLFKGQFWPSLERLSLSYYTFSPTLAHFSNLKSLRLYNQTSEAEDALGFSRYLPAIAASPQLEELILSRPEPIIQRTPSSEPIYIDNPISLPHLQVLSLGCWHYDSDDVLDFMACIRFPETTSIYIFGISYNEWNLRVNNLIETARRSSSSHRPIRSLRMAASRVIDGSYGFALEGDTLTFTSNMEGELRESLWKSGILSQVEHFTLVSSVSYPLMAAEFAEIFSALPALRHLVVSGATTESVLLTRVANALGLSLSATLPSCPLLESLKALYFPDMDEIPQTEDDERSQVDPTAIAMLAKERAQSGRPLKKVVLERCGKERVEWLERSVQDVSVVKRWNTCPGGYFELAILKQMHELTVNPLAVS</sequence>
<dbReference type="InterPro" id="IPR032675">
    <property type="entry name" value="LRR_dom_sf"/>
</dbReference>
<dbReference type="InterPro" id="IPR001810">
    <property type="entry name" value="F-box_dom"/>
</dbReference>
<accession>A0A8H6IDQ8</accession>
<dbReference type="PANTHER" id="PTHR38926:SF72">
    <property type="entry name" value="IM:7136021-RELATED"/>
    <property type="match status" value="1"/>
</dbReference>
<proteinExistence type="predicted"/>
<dbReference type="SUPFAM" id="SSF52047">
    <property type="entry name" value="RNI-like"/>
    <property type="match status" value="1"/>
</dbReference>
<feature type="domain" description="F-box" evidence="1">
    <location>
        <begin position="60"/>
        <end position="124"/>
    </location>
</feature>
<evidence type="ECO:0000259" key="1">
    <source>
        <dbReference type="Pfam" id="PF12937"/>
    </source>
</evidence>
<reference evidence="2 3" key="1">
    <citation type="submission" date="2020-07" db="EMBL/GenBank/DDBJ databases">
        <title>Comparative genomics of pyrophilous fungi reveals a link between fire events and developmental genes.</title>
        <authorList>
            <consortium name="DOE Joint Genome Institute"/>
            <person name="Steindorff A.S."/>
            <person name="Carver A."/>
            <person name="Calhoun S."/>
            <person name="Stillman K."/>
            <person name="Liu H."/>
            <person name="Lipzen A."/>
            <person name="Pangilinan J."/>
            <person name="Labutti K."/>
            <person name="Bruns T.D."/>
            <person name="Grigoriev I.V."/>
        </authorList>
    </citation>
    <scope>NUCLEOTIDE SEQUENCE [LARGE SCALE GENOMIC DNA]</scope>
    <source>
        <strain evidence="2 3">CBS 144469</strain>
    </source>
</reference>
<dbReference type="InterPro" id="IPR036047">
    <property type="entry name" value="F-box-like_dom_sf"/>
</dbReference>
<dbReference type="AlphaFoldDB" id="A0A8H6IDQ8"/>
<organism evidence="2 3">
    <name type="scientific">Ephemerocybe angulata</name>
    <dbReference type="NCBI Taxonomy" id="980116"/>
    <lineage>
        <taxon>Eukaryota</taxon>
        <taxon>Fungi</taxon>
        <taxon>Dikarya</taxon>
        <taxon>Basidiomycota</taxon>
        <taxon>Agaricomycotina</taxon>
        <taxon>Agaricomycetes</taxon>
        <taxon>Agaricomycetidae</taxon>
        <taxon>Agaricales</taxon>
        <taxon>Agaricineae</taxon>
        <taxon>Psathyrellaceae</taxon>
        <taxon>Ephemerocybe</taxon>
    </lineage>
</organism>
<gene>
    <name evidence="2" type="ORF">DFP72DRAFT_872899</name>
</gene>
<keyword evidence="3" id="KW-1185">Reference proteome</keyword>
<comment type="caution">
    <text evidence="2">The sequence shown here is derived from an EMBL/GenBank/DDBJ whole genome shotgun (WGS) entry which is preliminary data.</text>
</comment>